<dbReference type="EMBL" id="RXIC02000024">
    <property type="protein sequence ID" value="KAB1211608.1"/>
    <property type="molecule type" value="Genomic_DNA"/>
</dbReference>
<dbReference type="PANTHER" id="PTHR46741:SF2">
    <property type="entry name" value="RIBOSOMAL PROTEIN L34AE"/>
    <property type="match status" value="1"/>
</dbReference>
<dbReference type="Proteomes" id="UP000516437">
    <property type="component" value="Chromosome 6"/>
</dbReference>
<keyword evidence="3" id="KW-1185">Reference proteome</keyword>
<proteinExistence type="predicted"/>
<dbReference type="PANTHER" id="PTHR46741">
    <property type="entry name" value="OS09G0413600 PROTEIN"/>
    <property type="match status" value="1"/>
</dbReference>
<evidence type="ECO:0008006" key="4">
    <source>
        <dbReference type="Google" id="ProtNLM"/>
    </source>
</evidence>
<keyword evidence="1" id="KW-0472">Membrane</keyword>
<evidence type="ECO:0000256" key="1">
    <source>
        <dbReference type="SAM" id="Phobius"/>
    </source>
</evidence>
<feature type="transmembrane region" description="Helical" evidence="1">
    <location>
        <begin position="13"/>
        <end position="34"/>
    </location>
</feature>
<accession>A0A6A1VID4</accession>
<organism evidence="2 3">
    <name type="scientific">Morella rubra</name>
    <name type="common">Chinese bayberry</name>
    <dbReference type="NCBI Taxonomy" id="262757"/>
    <lineage>
        <taxon>Eukaryota</taxon>
        <taxon>Viridiplantae</taxon>
        <taxon>Streptophyta</taxon>
        <taxon>Embryophyta</taxon>
        <taxon>Tracheophyta</taxon>
        <taxon>Spermatophyta</taxon>
        <taxon>Magnoliopsida</taxon>
        <taxon>eudicotyledons</taxon>
        <taxon>Gunneridae</taxon>
        <taxon>Pentapetalae</taxon>
        <taxon>rosids</taxon>
        <taxon>fabids</taxon>
        <taxon>Fagales</taxon>
        <taxon>Myricaceae</taxon>
        <taxon>Morella</taxon>
    </lineage>
</organism>
<reference evidence="2 3" key="1">
    <citation type="journal article" date="2019" name="Plant Biotechnol. J.">
        <title>The red bayberry genome and genetic basis of sex determination.</title>
        <authorList>
            <person name="Jia H.M."/>
            <person name="Jia H.J."/>
            <person name="Cai Q.L."/>
            <person name="Wang Y."/>
            <person name="Zhao H.B."/>
            <person name="Yang W.F."/>
            <person name="Wang G.Y."/>
            <person name="Li Y.H."/>
            <person name="Zhan D.L."/>
            <person name="Shen Y.T."/>
            <person name="Niu Q.F."/>
            <person name="Chang L."/>
            <person name="Qiu J."/>
            <person name="Zhao L."/>
            <person name="Xie H.B."/>
            <person name="Fu W.Y."/>
            <person name="Jin J."/>
            <person name="Li X.W."/>
            <person name="Jiao Y."/>
            <person name="Zhou C.C."/>
            <person name="Tu T."/>
            <person name="Chai C.Y."/>
            <person name="Gao J.L."/>
            <person name="Fan L.J."/>
            <person name="van de Weg E."/>
            <person name="Wang J.Y."/>
            <person name="Gao Z.S."/>
        </authorList>
    </citation>
    <scope>NUCLEOTIDE SEQUENCE [LARGE SCALE GENOMIC DNA]</scope>
    <source>
        <tissue evidence="2">Leaves</tissue>
    </source>
</reference>
<gene>
    <name evidence="2" type="ORF">CJ030_MR6G013938</name>
</gene>
<evidence type="ECO:0000313" key="2">
    <source>
        <dbReference type="EMBL" id="KAB1211608.1"/>
    </source>
</evidence>
<evidence type="ECO:0000313" key="3">
    <source>
        <dbReference type="Proteomes" id="UP000516437"/>
    </source>
</evidence>
<keyword evidence="1" id="KW-1133">Transmembrane helix</keyword>
<dbReference type="InterPro" id="IPR012870">
    <property type="entry name" value="DUF1666"/>
</dbReference>
<sequence length="635" mass="72686">MGSLREVFYPNKVLFAGVVLASVSSLWFTLFRFLNKVFLRHAKNDRSGILLQENNRINSSCIEPEAESELGHSKSIQPEVESEIAYSKSSRRDVYNNFASENLDNCSTGSQEGNQTDSNYAELEAPAEVAYSETFGSKEVEHNDFNATESETPKFEFKFRFPIYEEMSSLVEEPGHKEVSETLEESEKLDTGTCAVDAYSGREYLQRTENGSVTSQLVASISDAFLSEKDFEGTNVEGSVELTEEDWDSEDMDSLNMDNGYEAEDFDGEDSDILEELRKLEDSDMQDSDTLNSAKGKTNGWKAPIGEFIGGDTEDSNGLETLWEHQDLIEQLKMELKKVRATGLPTILEESECPKIIEDLKPWKIDEKFQHGDRMGELHRFYKSYRERMRKFDILNYQKMYAIGFLGSKDPLKSFSSRKSSASAIRCVFSQTFRLRKHNKSELDPMMKYITDLRSDLEVVYVGQMCLSWEILHWQYEKALELWDSDPYGMHQYNEVAGEFQQFQVLLQRFIENEPFQGPRVENYVKNRCVMRNLLQVPVIRGDRSKERKGGDGAITIDVLLEALEESMRIIWQFIQADKDVSTTTLTCPRDIQVELQDPADSVHLMELRTDLQKVSFYTCSTAILPFSSCALAEP</sequence>
<keyword evidence="1" id="KW-0812">Transmembrane</keyword>
<comment type="caution">
    <text evidence="2">The sequence shown here is derived from an EMBL/GenBank/DDBJ whole genome shotgun (WGS) entry which is preliminary data.</text>
</comment>
<dbReference type="Pfam" id="PF07891">
    <property type="entry name" value="DUF1666"/>
    <property type="match status" value="1"/>
</dbReference>
<name>A0A6A1VID4_9ROSI</name>
<dbReference type="OrthoDB" id="772197at2759"/>
<protein>
    <recommendedName>
        <fullName evidence="4">Ribosomal protein L34Ae</fullName>
    </recommendedName>
</protein>
<dbReference type="AlphaFoldDB" id="A0A6A1VID4"/>